<evidence type="ECO:0000256" key="1">
    <source>
        <dbReference type="SAM" id="Coils"/>
    </source>
</evidence>
<dbReference type="EMBL" id="JYNZ01000003">
    <property type="protein sequence ID" value="KXK26771.1"/>
    <property type="molecule type" value="Genomic_DNA"/>
</dbReference>
<dbReference type="SUPFAM" id="SSF52540">
    <property type="entry name" value="P-loop containing nucleoside triphosphate hydrolases"/>
    <property type="match status" value="1"/>
</dbReference>
<dbReference type="GO" id="GO:0016887">
    <property type="term" value="F:ATP hydrolysis activity"/>
    <property type="evidence" value="ECO:0007669"/>
    <property type="project" value="InterPro"/>
</dbReference>
<protein>
    <submittedName>
        <fullName evidence="4">DNA replication and repair protein RecF</fullName>
    </submittedName>
</protein>
<evidence type="ECO:0000256" key="2">
    <source>
        <dbReference type="SAM" id="Phobius"/>
    </source>
</evidence>
<keyword evidence="1" id="KW-0175">Coiled coil</keyword>
<keyword evidence="2" id="KW-1133">Transmembrane helix</keyword>
<dbReference type="InterPro" id="IPR027417">
    <property type="entry name" value="P-loop_NTPase"/>
</dbReference>
<organism evidence="4 5">
    <name type="scientific">candidate division WS6 bacterium OLB20</name>
    <dbReference type="NCBI Taxonomy" id="1617426"/>
    <lineage>
        <taxon>Bacteria</taxon>
        <taxon>Candidatus Dojkabacteria</taxon>
    </lineage>
</organism>
<dbReference type="GO" id="GO:0006302">
    <property type="term" value="P:double-strand break repair"/>
    <property type="evidence" value="ECO:0007669"/>
    <property type="project" value="InterPro"/>
</dbReference>
<keyword evidence="2" id="KW-0472">Membrane</keyword>
<evidence type="ECO:0000259" key="3">
    <source>
        <dbReference type="Pfam" id="PF13476"/>
    </source>
</evidence>
<evidence type="ECO:0000313" key="4">
    <source>
        <dbReference type="EMBL" id="KXK26771.1"/>
    </source>
</evidence>
<feature type="transmembrane region" description="Helical" evidence="2">
    <location>
        <begin position="365"/>
        <end position="383"/>
    </location>
</feature>
<name>A0A136LYP4_9BACT</name>
<sequence>MILTKLTLKNYRRFGDRSFRFSAGINIVLGNNEAGKSTITQAIMDVLFADPSSRARALKNRITAWQGDTDAYLALEFEQSGEEWILEKDFGKGEARLVNTTRKETFEGSDAVSAKLADLLPFSSDTMYTATAAIRQSDIASIRTDKDFTAALQNAVSSTGEGGVVTILATLEDTLKDLRKGTDRLAKNPGPIKAAQDEVEHLEQELAQKRSQWEKVSAARDEGDKSGSRLHEINQSIEELELLLANVKKREEAESRLADLTKRLHEIQNILSQSSDLSMKQEQLKGRLDQYSQFGSQGVEETGRRITALSEQRQSIRHELEMMPVPQAPPPQVQQSFLRTYQHMLVALAVFVLGGIMAVVLESAVVAGIGSLIAVVLFIVLRVQGETGEAQRQALEQLVQQRAYKQKALDDAGTELSELLKKIQSGIGRGFLR</sequence>
<dbReference type="Gene3D" id="3.40.50.300">
    <property type="entry name" value="P-loop containing nucleotide triphosphate hydrolases"/>
    <property type="match status" value="1"/>
</dbReference>
<dbReference type="PANTHER" id="PTHR41259">
    <property type="entry name" value="DOUBLE-STRAND BREAK REPAIR RAD50 ATPASE, PUTATIVE-RELATED"/>
    <property type="match status" value="1"/>
</dbReference>
<dbReference type="Pfam" id="PF13476">
    <property type="entry name" value="AAA_23"/>
    <property type="match status" value="1"/>
</dbReference>
<feature type="domain" description="Rad50/SbcC-type AAA" evidence="3">
    <location>
        <begin position="5"/>
        <end position="319"/>
    </location>
</feature>
<dbReference type="InterPro" id="IPR038729">
    <property type="entry name" value="Rad50/SbcC_AAA"/>
</dbReference>
<accession>A0A136LYP4</accession>
<dbReference type="Proteomes" id="UP000070457">
    <property type="component" value="Unassembled WGS sequence"/>
</dbReference>
<gene>
    <name evidence="4" type="primary">recF_1</name>
    <name evidence="4" type="ORF">TR69_WS6001000792</name>
</gene>
<dbReference type="Gene3D" id="1.10.287.1490">
    <property type="match status" value="1"/>
</dbReference>
<reference evidence="4 5" key="1">
    <citation type="submission" date="2015-02" db="EMBL/GenBank/DDBJ databases">
        <title>Improved understanding of the partial-nitritation anammox process through 23 genomes representing the majority of the microbial community.</title>
        <authorList>
            <person name="Speth D.R."/>
            <person name="In T Zandt M."/>
            <person name="Guerrero Cruz S."/>
            <person name="Jetten M.S."/>
            <person name="Dutilh B.E."/>
        </authorList>
    </citation>
    <scope>NUCLEOTIDE SEQUENCE [LARGE SCALE GENOMIC DNA]</scope>
    <source>
        <strain evidence="4">OLB20</strain>
    </source>
</reference>
<keyword evidence="2" id="KW-0812">Transmembrane</keyword>
<evidence type="ECO:0000313" key="5">
    <source>
        <dbReference type="Proteomes" id="UP000070457"/>
    </source>
</evidence>
<dbReference type="STRING" id="1617426.TR69_WS6001000792"/>
<comment type="caution">
    <text evidence="4">The sequence shown here is derived from an EMBL/GenBank/DDBJ whole genome shotgun (WGS) entry which is preliminary data.</text>
</comment>
<dbReference type="PANTHER" id="PTHR41259:SF1">
    <property type="entry name" value="DOUBLE-STRAND BREAK REPAIR RAD50 ATPASE, PUTATIVE-RELATED"/>
    <property type="match status" value="1"/>
</dbReference>
<proteinExistence type="predicted"/>
<feature type="coiled-coil region" evidence="1">
    <location>
        <begin position="168"/>
        <end position="270"/>
    </location>
</feature>
<dbReference type="AlphaFoldDB" id="A0A136LYP4"/>